<evidence type="ECO:0000313" key="2">
    <source>
        <dbReference type="Proteomes" id="UP000827872"/>
    </source>
</evidence>
<proteinExistence type="predicted"/>
<keyword evidence="2" id="KW-1185">Reference proteome</keyword>
<protein>
    <submittedName>
        <fullName evidence="1">Lipase 2</fullName>
    </submittedName>
</protein>
<organism evidence="1 2">
    <name type="scientific">Sphaerodactylus townsendi</name>
    <dbReference type="NCBI Taxonomy" id="933632"/>
    <lineage>
        <taxon>Eukaryota</taxon>
        <taxon>Metazoa</taxon>
        <taxon>Chordata</taxon>
        <taxon>Craniata</taxon>
        <taxon>Vertebrata</taxon>
        <taxon>Euteleostomi</taxon>
        <taxon>Lepidosauria</taxon>
        <taxon>Squamata</taxon>
        <taxon>Bifurcata</taxon>
        <taxon>Gekkota</taxon>
        <taxon>Sphaerodactylidae</taxon>
        <taxon>Sphaerodactylus</taxon>
    </lineage>
</organism>
<sequence length="265" mass="29266">MNLCSSWHTNKRSSHCGGFLLAGSEEEKAVLEKVKLRKAYPPAEAEEGLKVRIKVSEGMNNGCDFDIFAVVNNNADRERTCRLMFGARVASYNGTLGPECGSKDLLNVSLPPYAEKSVPLRILYEKYGGCLTQDNMIKAMAVLQDYETREIVLGVRNIYVKNPDIRIRILGEPAQNRKLVAELTLTNPLPSPLSGCVFTMEGAGLTRGQKTQELDSPVEPGEEAKVRMDFVPQQSGLRKLVVDFESDKLTGVKGYRNVIIAPVSQ</sequence>
<evidence type="ECO:0000313" key="1">
    <source>
        <dbReference type="EMBL" id="KAH8001034.1"/>
    </source>
</evidence>
<name>A0ACB8F7I4_9SAUR</name>
<gene>
    <name evidence="1" type="primary">TGL2_1</name>
    <name evidence="1" type="ORF">K3G42_030397</name>
</gene>
<dbReference type="Proteomes" id="UP000827872">
    <property type="component" value="Linkage Group LG05"/>
</dbReference>
<comment type="caution">
    <text evidence="1">The sequence shown here is derived from an EMBL/GenBank/DDBJ whole genome shotgun (WGS) entry which is preliminary data.</text>
</comment>
<accession>A0ACB8F7I4</accession>
<dbReference type="EMBL" id="CM037618">
    <property type="protein sequence ID" value="KAH8001034.1"/>
    <property type="molecule type" value="Genomic_DNA"/>
</dbReference>
<reference evidence="1" key="1">
    <citation type="submission" date="2021-08" db="EMBL/GenBank/DDBJ databases">
        <title>The first chromosome-level gecko genome reveals the dynamic sex chromosomes of Neotropical dwarf geckos (Sphaerodactylidae: Sphaerodactylus).</title>
        <authorList>
            <person name="Pinto B.J."/>
            <person name="Keating S.E."/>
            <person name="Gamble T."/>
        </authorList>
    </citation>
    <scope>NUCLEOTIDE SEQUENCE</scope>
    <source>
        <strain evidence="1">TG3544</strain>
    </source>
</reference>